<evidence type="ECO:0000256" key="4">
    <source>
        <dbReference type="ARBA" id="ARBA00022452"/>
    </source>
</evidence>
<dbReference type="SUPFAM" id="SSF56954">
    <property type="entry name" value="Outer membrane efflux proteins (OEP)"/>
    <property type="match status" value="1"/>
</dbReference>
<dbReference type="Pfam" id="PF02321">
    <property type="entry name" value="OEP"/>
    <property type="match status" value="1"/>
</dbReference>
<evidence type="ECO:0000256" key="2">
    <source>
        <dbReference type="ARBA" id="ARBA00007613"/>
    </source>
</evidence>
<keyword evidence="3" id="KW-0813">Transport</keyword>
<feature type="signal peptide" evidence="8">
    <location>
        <begin position="1"/>
        <end position="21"/>
    </location>
</feature>
<proteinExistence type="inferred from homology"/>
<reference evidence="10" key="1">
    <citation type="journal article" date="2019" name="Int. J. Syst. Evol. Microbiol.">
        <title>The Global Catalogue of Microorganisms (GCM) 10K type strain sequencing project: providing services to taxonomists for standard genome sequencing and annotation.</title>
        <authorList>
            <consortium name="The Broad Institute Genomics Platform"/>
            <consortium name="The Broad Institute Genome Sequencing Center for Infectious Disease"/>
            <person name="Wu L."/>
            <person name="Ma J."/>
        </authorList>
    </citation>
    <scope>NUCLEOTIDE SEQUENCE [LARGE SCALE GENOMIC DNA]</scope>
    <source>
        <strain evidence="10">KCTC 42107</strain>
    </source>
</reference>
<dbReference type="EMBL" id="JBHUMD010000029">
    <property type="protein sequence ID" value="MFD2603400.1"/>
    <property type="molecule type" value="Genomic_DNA"/>
</dbReference>
<evidence type="ECO:0000256" key="8">
    <source>
        <dbReference type="SAM" id="SignalP"/>
    </source>
</evidence>
<dbReference type="PANTHER" id="PTHR30026:SF20">
    <property type="entry name" value="OUTER MEMBRANE PROTEIN TOLC"/>
    <property type="match status" value="1"/>
</dbReference>
<accession>A0ABW5NWS4</accession>
<feature type="chain" id="PRO_5046912879" evidence="8">
    <location>
        <begin position="22"/>
        <end position="462"/>
    </location>
</feature>
<evidence type="ECO:0000256" key="1">
    <source>
        <dbReference type="ARBA" id="ARBA00004442"/>
    </source>
</evidence>
<evidence type="ECO:0000256" key="6">
    <source>
        <dbReference type="ARBA" id="ARBA00023136"/>
    </source>
</evidence>
<dbReference type="InterPro" id="IPR003423">
    <property type="entry name" value="OMP_efflux"/>
</dbReference>
<gene>
    <name evidence="9" type="ORF">ACFSR3_15155</name>
</gene>
<keyword evidence="6" id="KW-0472">Membrane</keyword>
<evidence type="ECO:0000256" key="7">
    <source>
        <dbReference type="ARBA" id="ARBA00023237"/>
    </source>
</evidence>
<dbReference type="PANTHER" id="PTHR30026">
    <property type="entry name" value="OUTER MEMBRANE PROTEIN TOLC"/>
    <property type="match status" value="1"/>
</dbReference>
<dbReference type="Gene3D" id="1.20.1600.10">
    <property type="entry name" value="Outer membrane efflux proteins (OEP)"/>
    <property type="match status" value="1"/>
</dbReference>
<keyword evidence="4" id="KW-1134">Transmembrane beta strand</keyword>
<keyword evidence="10" id="KW-1185">Reference proteome</keyword>
<evidence type="ECO:0000313" key="9">
    <source>
        <dbReference type="EMBL" id="MFD2603400.1"/>
    </source>
</evidence>
<dbReference type="InterPro" id="IPR051906">
    <property type="entry name" value="TolC-like"/>
</dbReference>
<keyword evidence="8" id="KW-0732">Signal</keyword>
<sequence length="462" mass="51525">MHSTKLTLFLLLCSLSGFSQTKLSLKDAVDKGIANYGFVKAKESYAKAAQETVKQAKRDYLPNLNLSAQQDYGTVNGQNGPLYGLGGLGVASSGLPLAEQNWNAAFGALYLVNMNWDFFTFGRMQQRINIAKADANRQQKDFEQEQFQQKVKIAGAYLNLLASQRLERSQIKNLQRAEVVHKNAAIRVKNGLLAGVDSTLAAAEVSRAKIALNQIKEQVKLQNNKLVELMGVEPADFTADTTFVAAIPKAGITGTNQADSLNNPVRQFYKSRIELSDTQLGLYKREYYPTFSMFGIFQTRASGFSSNYASDQTAFTRNYFDGIDPTRQNYLLGVGMTWNLTSIARSSKKVSSQKLISQGLKDEYQAIDLQLKAQEDAADVRFDYAMQNFSEAPKQVRAAQQAYLQRTTLYNNGLTNLVDVTQAMYTLNRAETDRDIIYTNVWQALLMKAAATGDFNLFINEF</sequence>
<evidence type="ECO:0000313" key="10">
    <source>
        <dbReference type="Proteomes" id="UP001597480"/>
    </source>
</evidence>
<name>A0ABW5NWS4_9FLAO</name>
<evidence type="ECO:0000256" key="5">
    <source>
        <dbReference type="ARBA" id="ARBA00022692"/>
    </source>
</evidence>
<comment type="caution">
    <text evidence="9">The sequence shown here is derived from an EMBL/GenBank/DDBJ whole genome shotgun (WGS) entry which is preliminary data.</text>
</comment>
<organism evidence="9 10">
    <name type="scientific">Flavobacterium suzhouense</name>
    <dbReference type="NCBI Taxonomy" id="1529638"/>
    <lineage>
        <taxon>Bacteria</taxon>
        <taxon>Pseudomonadati</taxon>
        <taxon>Bacteroidota</taxon>
        <taxon>Flavobacteriia</taxon>
        <taxon>Flavobacteriales</taxon>
        <taxon>Flavobacteriaceae</taxon>
        <taxon>Flavobacterium</taxon>
    </lineage>
</organism>
<comment type="subcellular location">
    <subcellularLocation>
        <location evidence="1">Cell outer membrane</location>
    </subcellularLocation>
</comment>
<protein>
    <submittedName>
        <fullName evidence="9">TolC family protein</fullName>
    </submittedName>
</protein>
<dbReference type="Proteomes" id="UP001597480">
    <property type="component" value="Unassembled WGS sequence"/>
</dbReference>
<keyword evidence="5" id="KW-0812">Transmembrane</keyword>
<keyword evidence="7" id="KW-0998">Cell outer membrane</keyword>
<comment type="similarity">
    <text evidence="2">Belongs to the outer membrane factor (OMF) (TC 1.B.17) family.</text>
</comment>
<evidence type="ECO:0000256" key="3">
    <source>
        <dbReference type="ARBA" id="ARBA00022448"/>
    </source>
</evidence>
<dbReference type="RefSeq" id="WP_379822175.1">
    <property type="nucleotide sequence ID" value="NZ_JBHUMD010000029.1"/>
</dbReference>